<keyword evidence="3" id="KW-0723">Serine/threonine-protein kinase</keyword>
<keyword evidence="14" id="KW-1185">Reference proteome</keyword>
<evidence type="ECO:0000259" key="12">
    <source>
        <dbReference type="PROSITE" id="PS50948"/>
    </source>
</evidence>
<dbReference type="SUPFAM" id="SSF57414">
    <property type="entry name" value="Hairpin loop containing domain-like"/>
    <property type="match status" value="1"/>
</dbReference>
<keyword evidence="2" id="KW-1003">Cell membrane</keyword>
<keyword evidence="10" id="KW-0472">Membrane</keyword>
<dbReference type="InterPro" id="IPR036426">
    <property type="entry name" value="Bulb-type_lectin_dom_sf"/>
</dbReference>
<dbReference type="CDD" id="cd01098">
    <property type="entry name" value="PAN_AP_plant"/>
    <property type="match status" value="1"/>
</dbReference>
<evidence type="ECO:0000256" key="4">
    <source>
        <dbReference type="ARBA" id="ARBA00022536"/>
    </source>
</evidence>
<evidence type="ECO:0000313" key="14">
    <source>
        <dbReference type="Proteomes" id="UP000634136"/>
    </source>
</evidence>
<dbReference type="Pfam" id="PF00954">
    <property type="entry name" value="S_locus_glycop"/>
    <property type="match status" value="1"/>
</dbReference>
<evidence type="ECO:0000256" key="3">
    <source>
        <dbReference type="ARBA" id="ARBA00022527"/>
    </source>
</evidence>
<name>A0A835CK76_9FABA</name>
<dbReference type="OrthoDB" id="1910371at2759"/>
<dbReference type="Pfam" id="PF01453">
    <property type="entry name" value="B_lectin"/>
    <property type="match status" value="1"/>
</dbReference>
<dbReference type="Proteomes" id="UP000634136">
    <property type="component" value="Unassembled WGS sequence"/>
</dbReference>
<dbReference type="GO" id="GO:0048544">
    <property type="term" value="P:recognition of pollen"/>
    <property type="evidence" value="ECO:0007669"/>
    <property type="project" value="InterPro"/>
</dbReference>
<evidence type="ECO:0000256" key="5">
    <source>
        <dbReference type="ARBA" id="ARBA00022729"/>
    </source>
</evidence>
<dbReference type="SUPFAM" id="SSF56112">
    <property type="entry name" value="Protein kinase-like (PK-like)"/>
    <property type="match status" value="1"/>
</dbReference>
<evidence type="ECO:0000256" key="8">
    <source>
        <dbReference type="ARBA" id="ARBA00023157"/>
    </source>
</evidence>
<keyword evidence="10" id="KW-0812">Transmembrane</keyword>
<keyword evidence="3" id="KW-0808">Transferase</keyword>
<feature type="domain" description="Apple" evidence="12">
    <location>
        <begin position="310"/>
        <end position="394"/>
    </location>
</feature>
<comment type="caution">
    <text evidence="13">The sequence shown here is derived from an EMBL/GenBank/DDBJ whole genome shotgun (WGS) entry which is preliminary data.</text>
</comment>
<evidence type="ECO:0000256" key="1">
    <source>
        <dbReference type="ARBA" id="ARBA00004251"/>
    </source>
</evidence>
<feature type="transmembrane region" description="Helical" evidence="10">
    <location>
        <begin position="409"/>
        <end position="430"/>
    </location>
</feature>
<keyword evidence="4" id="KW-0245">EGF-like domain</keyword>
<dbReference type="InterPro" id="IPR000858">
    <property type="entry name" value="S_locus_glycoprot_dom"/>
</dbReference>
<dbReference type="InterPro" id="IPR011009">
    <property type="entry name" value="Kinase-like_dom_sf"/>
</dbReference>
<feature type="domain" description="Bulb-type lectin" evidence="11">
    <location>
        <begin position="1"/>
        <end position="120"/>
    </location>
</feature>
<dbReference type="InterPro" id="IPR003609">
    <property type="entry name" value="Pan_app"/>
</dbReference>
<evidence type="ECO:0000256" key="6">
    <source>
        <dbReference type="ARBA" id="ARBA00022734"/>
    </source>
</evidence>
<dbReference type="PANTHER" id="PTHR32444">
    <property type="entry name" value="BULB-TYPE LECTIN DOMAIN-CONTAINING PROTEIN"/>
    <property type="match status" value="1"/>
</dbReference>
<keyword evidence="6 13" id="KW-0430">Lectin</keyword>
<organism evidence="13 14">
    <name type="scientific">Senna tora</name>
    <dbReference type="NCBI Taxonomy" id="362788"/>
    <lineage>
        <taxon>Eukaryota</taxon>
        <taxon>Viridiplantae</taxon>
        <taxon>Streptophyta</taxon>
        <taxon>Embryophyta</taxon>
        <taxon>Tracheophyta</taxon>
        <taxon>Spermatophyta</taxon>
        <taxon>Magnoliopsida</taxon>
        <taxon>eudicotyledons</taxon>
        <taxon>Gunneridae</taxon>
        <taxon>Pentapetalae</taxon>
        <taxon>rosids</taxon>
        <taxon>fabids</taxon>
        <taxon>Fabales</taxon>
        <taxon>Fabaceae</taxon>
        <taxon>Caesalpinioideae</taxon>
        <taxon>Cassia clade</taxon>
        <taxon>Senna</taxon>
    </lineage>
</organism>
<keyword evidence="10" id="KW-1133">Transmembrane helix</keyword>
<keyword evidence="8" id="KW-1015">Disulfide bond</keyword>
<dbReference type="SUPFAM" id="SSF51110">
    <property type="entry name" value="alpha-D-mannose-specific plant lectins"/>
    <property type="match status" value="1"/>
</dbReference>
<keyword evidence="13" id="KW-0675">Receptor</keyword>
<keyword evidence="7 13" id="KW-0418">Kinase</keyword>
<protein>
    <submittedName>
        <fullName evidence="13">G-type lectin S-receptor-like serine/threonine-protein kinase</fullName>
    </submittedName>
</protein>
<dbReference type="PROSITE" id="PS50927">
    <property type="entry name" value="BULB_LECTIN"/>
    <property type="match status" value="1"/>
</dbReference>
<comment type="subcellular location">
    <subcellularLocation>
        <location evidence="1">Cell membrane</location>
        <topology evidence="1">Single-pass type I membrane protein</topology>
    </subcellularLocation>
</comment>
<dbReference type="GO" id="GO:0031625">
    <property type="term" value="F:ubiquitin protein ligase binding"/>
    <property type="evidence" value="ECO:0007669"/>
    <property type="project" value="UniProtKB-ARBA"/>
</dbReference>
<gene>
    <name evidence="13" type="ORF">G2W53_004445</name>
</gene>
<evidence type="ECO:0000256" key="2">
    <source>
        <dbReference type="ARBA" id="ARBA00022475"/>
    </source>
</evidence>
<dbReference type="AlphaFoldDB" id="A0A835CK76"/>
<evidence type="ECO:0000313" key="13">
    <source>
        <dbReference type="EMBL" id="KAF7842147.1"/>
    </source>
</evidence>
<sequence length="582" mass="65567">MTSEHSIVDGQELTSSGQTFVLGFFGPGSTKDRYVGIWYKDIIPQTVVWVANRNKPLNDSHGNLTIGADGNLVLLDGAKNIVWSTRSPRVLIQEPCVKLLDSGNLVLMSGDSSGNSIWQSFDYPTDTLLPGMRFGWDKNSGLNRYLTSWKSPSDPSKGNFTYTFDHTEFPEMVIRQGPRIMFRAGIWNGVQVNADPWSSFTAFKPKMSVTSDEVLYWDEPGDRISRFVMRDNGLAERYIWDNQTLSWVKILEARKDFCDNYGACGVNGICNINDVPVYCDCLKGFKPESLAEWNAFNWSSGCTRRTPLGCNKDDKFEKLSWVKLPMLLQFWTQNSLSLEECKVECLKNCSCTAYAYSAMDGGPHGCLIWFGDLVDMRLLLSKEGAQQDLYVRLAASEVESNPIASKRKVAAVVISVSMAVLLLCSTLYLVKKYKEQKITTNLGQIYHNEEEALPLFDMLSILVATNNFSRENQIGEGGFGPVYKAWMLWKEGRTLEIMDINLDLTAISSELQRCLQVGLLCVQKFPEDRPTMLSVLFMLANGCMTLPEPKLPAFFEEEFHDCSEEENYSNNAMTITLPEART</sequence>
<dbReference type="InterPro" id="IPR001480">
    <property type="entry name" value="Bulb-type_lectin_dom"/>
</dbReference>
<dbReference type="PANTHER" id="PTHR32444:SF118">
    <property type="entry name" value="OS09G0551150 PROTEIN"/>
    <property type="match status" value="1"/>
</dbReference>
<reference evidence="13" key="1">
    <citation type="submission" date="2020-09" db="EMBL/GenBank/DDBJ databases">
        <title>Genome-Enabled Discovery of Anthraquinone Biosynthesis in Senna tora.</title>
        <authorList>
            <person name="Kang S.-H."/>
            <person name="Pandey R.P."/>
            <person name="Lee C.-M."/>
            <person name="Sim J.-S."/>
            <person name="Jeong J.-T."/>
            <person name="Choi B.-S."/>
            <person name="Jung M."/>
            <person name="Ginzburg D."/>
            <person name="Zhao K."/>
            <person name="Won S.Y."/>
            <person name="Oh T.-J."/>
            <person name="Yu Y."/>
            <person name="Kim N.-H."/>
            <person name="Lee O.R."/>
            <person name="Lee T.-H."/>
            <person name="Bashyal P."/>
            <person name="Kim T.-S."/>
            <person name="Lee W.-H."/>
            <person name="Kawkins C."/>
            <person name="Kim C.-K."/>
            <person name="Kim J.S."/>
            <person name="Ahn B.O."/>
            <person name="Rhee S.Y."/>
            <person name="Sohng J.K."/>
        </authorList>
    </citation>
    <scope>NUCLEOTIDE SEQUENCE</scope>
    <source>
        <tissue evidence="13">Leaf</tissue>
    </source>
</reference>
<keyword evidence="9" id="KW-0325">Glycoprotein</keyword>
<proteinExistence type="predicted"/>
<dbReference type="Gene3D" id="2.90.10.10">
    <property type="entry name" value="Bulb-type lectin domain"/>
    <property type="match status" value="1"/>
</dbReference>
<dbReference type="PROSITE" id="PS50948">
    <property type="entry name" value="PAN"/>
    <property type="match status" value="1"/>
</dbReference>
<dbReference type="GO" id="GO:0005886">
    <property type="term" value="C:plasma membrane"/>
    <property type="evidence" value="ECO:0007669"/>
    <property type="project" value="UniProtKB-SubCell"/>
</dbReference>
<dbReference type="Gene3D" id="3.30.200.20">
    <property type="entry name" value="Phosphorylase Kinase, domain 1"/>
    <property type="match status" value="1"/>
</dbReference>
<evidence type="ECO:0000256" key="7">
    <source>
        <dbReference type="ARBA" id="ARBA00022777"/>
    </source>
</evidence>
<dbReference type="EMBL" id="JAAIUW010000002">
    <property type="protein sequence ID" value="KAF7842147.1"/>
    <property type="molecule type" value="Genomic_DNA"/>
</dbReference>
<dbReference type="SMART" id="SM00108">
    <property type="entry name" value="B_lectin"/>
    <property type="match status" value="1"/>
</dbReference>
<evidence type="ECO:0000259" key="11">
    <source>
        <dbReference type="PROSITE" id="PS50927"/>
    </source>
</evidence>
<keyword evidence="5" id="KW-0732">Signal</keyword>
<dbReference type="GO" id="GO:0004674">
    <property type="term" value="F:protein serine/threonine kinase activity"/>
    <property type="evidence" value="ECO:0007669"/>
    <property type="project" value="UniProtKB-KW"/>
</dbReference>
<evidence type="ECO:0000256" key="10">
    <source>
        <dbReference type="SAM" id="Phobius"/>
    </source>
</evidence>
<dbReference type="GO" id="GO:0030246">
    <property type="term" value="F:carbohydrate binding"/>
    <property type="evidence" value="ECO:0007669"/>
    <property type="project" value="UniProtKB-KW"/>
</dbReference>
<dbReference type="FunFam" id="2.90.10.10:FF:000003">
    <property type="entry name" value="G-type lectin S-receptor-like serine/threonine-protein kinase"/>
    <property type="match status" value="1"/>
</dbReference>
<dbReference type="CDD" id="cd00028">
    <property type="entry name" value="B_lectin"/>
    <property type="match status" value="1"/>
</dbReference>
<dbReference type="SMART" id="SM00473">
    <property type="entry name" value="PAN_AP"/>
    <property type="match status" value="1"/>
</dbReference>
<evidence type="ECO:0000256" key="9">
    <source>
        <dbReference type="ARBA" id="ARBA00023180"/>
    </source>
</evidence>
<accession>A0A835CK76</accession>
<dbReference type="Pfam" id="PF08276">
    <property type="entry name" value="PAN_2"/>
    <property type="match status" value="1"/>
</dbReference>